<comment type="caution">
    <text evidence="8">The sequence shown here is derived from an EMBL/GenBank/DDBJ whole genome shotgun (WGS) entry which is preliminary data.</text>
</comment>
<dbReference type="InterPro" id="IPR014776">
    <property type="entry name" value="4pyrrole_Mease_sub2"/>
</dbReference>
<evidence type="ECO:0000256" key="3">
    <source>
        <dbReference type="ARBA" id="ARBA00022679"/>
    </source>
</evidence>
<dbReference type="InterPro" id="IPR000878">
    <property type="entry name" value="4pyrrol_Mease"/>
</dbReference>
<evidence type="ECO:0000259" key="7">
    <source>
        <dbReference type="Pfam" id="PF00590"/>
    </source>
</evidence>
<dbReference type="GO" id="GO:0004851">
    <property type="term" value="F:uroporphyrin-III C-methyltransferase activity"/>
    <property type="evidence" value="ECO:0007669"/>
    <property type="project" value="UniProtKB-EC"/>
</dbReference>
<evidence type="ECO:0000256" key="4">
    <source>
        <dbReference type="ARBA" id="ARBA00022691"/>
    </source>
</evidence>
<dbReference type="InterPro" id="IPR050161">
    <property type="entry name" value="Siro_Cobalamin_biosynth"/>
</dbReference>
<dbReference type="eggNOG" id="COG0007">
    <property type="taxonomic scope" value="Bacteria"/>
</dbReference>
<dbReference type="NCBIfam" id="TIGR01469">
    <property type="entry name" value="cobA_cysG_Cterm"/>
    <property type="match status" value="1"/>
</dbReference>
<evidence type="ECO:0000256" key="5">
    <source>
        <dbReference type="ARBA" id="ARBA00023244"/>
    </source>
</evidence>
<dbReference type="PANTHER" id="PTHR45790">
    <property type="entry name" value="SIROHEME SYNTHASE-RELATED"/>
    <property type="match status" value="1"/>
</dbReference>
<evidence type="ECO:0000313" key="9">
    <source>
        <dbReference type="Proteomes" id="UP000030013"/>
    </source>
</evidence>
<keyword evidence="9" id="KW-1185">Reference proteome</keyword>
<keyword evidence="3" id="KW-0808">Transferase</keyword>
<feature type="active site" description="Proton acceptor" evidence="6">
    <location>
        <position position="196"/>
    </location>
</feature>
<dbReference type="FunFam" id="3.40.1010.10:FF:000001">
    <property type="entry name" value="Siroheme synthase"/>
    <property type="match status" value="1"/>
</dbReference>
<accession>A0A0A0JYF2</accession>
<name>A0A0A0JYF2_9MICO</name>
<dbReference type="CDD" id="cd11642">
    <property type="entry name" value="SUMT"/>
    <property type="match status" value="1"/>
</dbReference>
<dbReference type="GO" id="GO:0009236">
    <property type="term" value="P:cobalamin biosynthetic process"/>
    <property type="evidence" value="ECO:0007669"/>
    <property type="project" value="InterPro"/>
</dbReference>
<dbReference type="PIRSF" id="PIRSF036426">
    <property type="entry name" value="Sirohaem_synth"/>
    <property type="match status" value="1"/>
</dbReference>
<feature type="active site" description="Proton donor" evidence="6">
    <location>
        <position position="218"/>
    </location>
</feature>
<dbReference type="PANTHER" id="PTHR45790:SF3">
    <property type="entry name" value="S-ADENOSYL-L-METHIONINE-DEPENDENT UROPORPHYRINOGEN III METHYLTRANSFERASE, CHLOROPLASTIC"/>
    <property type="match status" value="1"/>
</dbReference>
<dbReference type="NCBIfam" id="NF004790">
    <property type="entry name" value="PRK06136.1"/>
    <property type="match status" value="1"/>
</dbReference>
<dbReference type="EMBL" id="AVPL01000007">
    <property type="protein sequence ID" value="KGN42218.1"/>
    <property type="molecule type" value="Genomic_DNA"/>
</dbReference>
<organism evidence="8 9">
    <name type="scientific">Knoellia aerolata DSM 18566</name>
    <dbReference type="NCBI Taxonomy" id="1385519"/>
    <lineage>
        <taxon>Bacteria</taxon>
        <taxon>Bacillati</taxon>
        <taxon>Actinomycetota</taxon>
        <taxon>Actinomycetes</taxon>
        <taxon>Micrococcales</taxon>
        <taxon>Intrasporangiaceae</taxon>
        <taxon>Knoellia</taxon>
    </lineage>
</organism>
<dbReference type="Proteomes" id="UP000030013">
    <property type="component" value="Unassembled WGS sequence"/>
</dbReference>
<dbReference type="InterPro" id="IPR036291">
    <property type="entry name" value="NAD(P)-bd_dom_sf"/>
</dbReference>
<gene>
    <name evidence="8" type="ORF">N801_01375</name>
</gene>
<dbReference type="Gene3D" id="3.40.1010.10">
    <property type="entry name" value="Cobalt-precorrin-4 Transmethylase, Domain 1"/>
    <property type="match status" value="1"/>
</dbReference>
<dbReference type="GO" id="GO:0019354">
    <property type="term" value="P:siroheme biosynthetic process"/>
    <property type="evidence" value="ECO:0007669"/>
    <property type="project" value="InterPro"/>
</dbReference>
<dbReference type="Pfam" id="PF00590">
    <property type="entry name" value="TP_methylase"/>
    <property type="match status" value="1"/>
</dbReference>
<keyword evidence="5" id="KW-0627">Porphyrin biosynthesis</keyword>
<dbReference type="InterPro" id="IPR012409">
    <property type="entry name" value="Sirohaem_synth"/>
</dbReference>
<dbReference type="InterPro" id="IPR006366">
    <property type="entry name" value="CobA/CysG_C"/>
</dbReference>
<dbReference type="GO" id="GO:0032259">
    <property type="term" value="P:methylation"/>
    <property type="evidence" value="ECO:0007669"/>
    <property type="project" value="UniProtKB-KW"/>
</dbReference>
<dbReference type="InterPro" id="IPR035996">
    <property type="entry name" value="4pyrrol_Methylase_sf"/>
</dbReference>
<evidence type="ECO:0000313" key="8">
    <source>
        <dbReference type="EMBL" id="KGN42218.1"/>
    </source>
</evidence>
<protein>
    <recommendedName>
        <fullName evidence="1">uroporphyrinogen-III C-methyltransferase</fullName>
        <ecNumber evidence="1">2.1.1.107</ecNumber>
    </recommendedName>
</protein>
<dbReference type="Gene3D" id="3.40.50.720">
    <property type="entry name" value="NAD(P)-binding Rossmann-like Domain"/>
    <property type="match status" value="1"/>
</dbReference>
<feature type="domain" description="Tetrapyrrole methylase" evidence="7">
    <location>
        <begin position="166"/>
        <end position="369"/>
    </location>
</feature>
<dbReference type="InterPro" id="IPR014777">
    <property type="entry name" value="4pyrrole_Mease_sub1"/>
</dbReference>
<dbReference type="SUPFAM" id="SSF53790">
    <property type="entry name" value="Tetrapyrrole methylase"/>
    <property type="match status" value="1"/>
</dbReference>
<reference evidence="8 9" key="1">
    <citation type="submission" date="2013-08" db="EMBL/GenBank/DDBJ databases">
        <title>The genome sequence of Knoellia aerolata.</title>
        <authorList>
            <person name="Zhu W."/>
            <person name="Wang G."/>
        </authorList>
    </citation>
    <scope>NUCLEOTIDE SEQUENCE [LARGE SCALE GENOMIC DNA]</scope>
    <source>
        <strain evidence="8 9">DSM 18566</strain>
    </source>
</reference>
<evidence type="ECO:0000256" key="1">
    <source>
        <dbReference type="ARBA" id="ARBA00012162"/>
    </source>
</evidence>
<dbReference type="Pfam" id="PF13241">
    <property type="entry name" value="NAD_binding_7"/>
    <property type="match status" value="1"/>
</dbReference>
<keyword evidence="2 8" id="KW-0489">Methyltransferase</keyword>
<dbReference type="STRING" id="1385519.N801_01375"/>
<proteinExistence type="predicted"/>
<keyword evidence="4" id="KW-0949">S-adenosyl-L-methionine</keyword>
<dbReference type="eggNOG" id="COG1648">
    <property type="taxonomic scope" value="Bacteria"/>
</dbReference>
<dbReference type="EC" id="2.1.1.107" evidence="1"/>
<evidence type="ECO:0000256" key="6">
    <source>
        <dbReference type="PIRSR" id="PIRSR036426-1"/>
    </source>
</evidence>
<evidence type="ECO:0000256" key="2">
    <source>
        <dbReference type="ARBA" id="ARBA00022603"/>
    </source>
</evidence>
<dbReference type="Gene3D" id="3.30.950.10">
    <property type="entry name" value="Methyltransferase, Cobalt-precorrin-4 Transmethylase, Domain 2"/>
    <property type="match status" value="1"/>
</dbReference>
<dbReference type="AlphaFoldDB" id="A0A0A0JYF2"/>
<sequence>MALDLTDRLVVLVGGGPVSGRRLHAFLDEGALVRIVAPWVCEEVADALSGRADRVQWVQRDYAGPVDLEDAWLVHTAAGDPHVDEAVRTDAAALRVWCVDATDASATRASVLARTDVTTPDGVVTVAVHAGGDPRLATTVRDGIDLALRSGGIDLRRRRPRETGWVALVGGGPGSDGLLTARGHELLASADVVVVDRLAPRGVVSRLPRSVRVIDVGKTPHHHPVPQDRINAILVEEAERGHGVVRLKGGDPYVLGRGSEERLACEAHGIAVEVVPGVTSAIAVPAAAGIPVTHRGLAKSFTMVTGHEQIPSLPTGSDHTLVLLMGVSMLADIARELIAQGRPTHCPVAVVERGFLPTQRVTIGDLGDIADRARTRGVASPAVIVVGDVVSLATPVGAADPDERLR</sequence>
<dbReference type="GO" id="GO:0051266">
    <property type="term" value="F:sirohydrochlorin ferrochelatase activity"/>
    <property type="evidence" value="ECO:0007669"/>
    <property type="project" value="InterPro"/>
</dbReference>
<dbReference type="GO" id="GO:0051287">
    <property type="term" value="F:NAD binding"/>
    <property type="evidence" value="ECO:0007669"/>
    <property type="project" value="InterPro"/>
</dbReference>
<dbReference type="SUPFAM" id="SSF51735">
    <property type="entry name" value="NAD(P)-binding Rossmann-fold domains"/>
    <property type="match status" value="1"/>
</dbReference>
<dbReference type="GO" id="GO:0043115">
    <property type="term" value="F:precorrin-2 dehydrogenase activity"/>
    <property type="evidence" value="ECO:0007669"/>
    <property type="project" value="InterPro"/>
</dbReference>